<gene>
    <name evidence="2" type="ORF">Pla108_25160</name>
</gene>
<evidence type="ECO:0008006" key="4">
    <source>
        <dbReference type="Google" id="ProtNLM"/>
    </source>
</evidence>
<keyword evidence="1" id="KW-0732">Signal</keyword>
<accession>A0A5C6A9Q1</accession>
<dbReference type="OrthoDB" id="260011at2"/>
<name>A0A5C6A9Q1_9BACT</name>
<organism evidence="2 3">
    <name type="scientific">Botrimarina colliarenosi</name>
    <dbReference type="NCBI Taxonomy" id="2528001"/>
    <lineage>
        <taxon>Bacteria</taxon>
        <taxon>Pseudomonadati</taxon>
        <taxon>Planctomycetota</taxon>
        <taxon>Planctomycetia</taxon>
        <taxon>Pirellulales</taxon>
        <taxon>Lacipirellulaceae</taxon>
        <taxon>Botrimarina</taxon>
    </lineage>
</organism>
<dbReference type="AlphaFoldDB" id="A0A5C6A9Q1"/>
<evidence type="ECO:0000256" key="1">
    <source>
        <dbReference type="SAM" id="SignalP"/>
    </source>
</evidence>
<dbReference type="Proteomes" id="UP000317421">
    <property type="component" value="Unassembled WGS sequence"/>
</dbReference>
<dbReference type="RefSeq" id="WP_146445250.1">
    <property type="nucleotide sequence ID" value="NZ_SJPR01000003.1"/>
</dbReference>
<sequence length="241" mass="24416" precursor="true">MKMRILIALCAALAPAAASAAILASDDFSYPDGSLVGNGGWANHSGTVGDLLVSGGQAVVEHGAPSEDANLAFAPQSSGILTATFDIVVSDDSVISGSDSEYFAHFFPTGSFNFVSRVDVVPGQFGGDFSLGISSTTSTAEATMPVDYNFGDTLSLALSYDFSTGTGSLTVGGDTISGNPSTPEASLDLFALRQSDSSNNETVVVDNLVISSEAIPEPGTAVLALLSLASVGAVSMRSRLG</sequence>
<feature type="signal peptide" evidence="1">
    <location>
        <begin position="1"/>
        <end position="20"/>
    </location>
</feature>
<protein>
    <recommendedName>
        <fullName evidence="4">PEP-CTERM protein-sorting domain-containing protein</fullName>
    </recommendedName>
</protein>
<proteinExistence type="predicted"/>
<evidence type="ECO:0000313" key="2">
    <source>
        <dbReference type="EMBL" id="TWT96742.1"/>
    </source>
</evidence>
<dbReference type="EMBL" id="SJPR01000003">
    <property type="protein sequence ID" value="TWT96742.1"/>
    <property type="molecule type" value="Genomic_DNA"/>
</dbReference>
<keyword evidence="3" id="KW-1185">Reference proteome</keyword>
<reference evidence="2 3" key="1">
    <citation type="submission" date="2019-02" db="EMBL/GenBank/DDBJ databases">
        <title>Deep-cultivation of Planctomycetes and their phenomic and genomic characterization uncovers novel biology.</title>
        <authorList>
            <person name="Wiegand S."/>
            <person name="Jogler M."/>
            <person name="Boedeker C."/>
            <person name="Pinto D."/>
            <person name="Vollmers J."/>
            <person name="Rivas-Marin E."/>
            <person name="Kohn T."/>
            <person name="Peeters S.H."/>
            <person name="Heuer A."/>
            <person name="Rast P."/>
            <person name="Oberbeckmann S."/>
            <person name="Bunk B."/>
            <person name="Jeske O."/>
            <person name="Meyerdierks A."/>
            <person name="Storesund J.E."/>
            <person name="Kallscheuer N."/>
            <person name="Luecker S."/>
            <person name="Lage O.M."/>
            <person name="Pohl T."/>
            <person name="Merkel B.J."/>
            <person name="Hornburger P."/>
            <person name="Mueller R.-W."/>
            <person name="Bruemmer F."/>
            <person name="Labrenz M."/>
            <person name="Spormann A.M."/>
            <person name="Op Den Camp H."/>
            <person name="Overmann J."/>
            <person name="Amann R."/>
            <person name="Jetten M.S.M."/>
            <person name="Mascher T."/>
            <person name="Medema M.H."/>
            <person name="Devos D.P."/>
            <person name="Kaster A.-K."/>
            <person name="Ovreas L."/>
            <person name="Rohde M."/>
            <person name="Galperin M.Y."/>
            <person name="Jogler C."/>
        </authorList>
    </citation>
    <scope>NUCLEOTIDE SEQUENCE [LARGE SCALE GENOMIC DNA]</scope>
    <source>
        <strain evidence="2 3">Pla108</strain>
    </source>
</reference>
<comment type="caution">
    <text evidence="2">The sequence shown here is derived from an EMBL/GenBank/DDBJ whole genome shotgun (WGS) entry which is preliminary data.</text>
</comment>
<evidence type="ECO:0000313" key="3">
    <source>
        <dbReference type="Proteomes" id="UP000317421"/>
    </source>
</evidence>
<feature type="chain" id="PRO_5023142036" description="PEP-CTERM protein-sorting domain-containing protein" evidence="1">
    <location>
        <begin position="21"/>
        <end position="241"/>
    </location>
</feature>